<dbReference type="InterPro" id="IPR038732">
    <property type="entry name" value="HpyO/CreE_NAD-binding"/>
</dbReference>
<proteinExistence type="predicted"/>
<evidence type="ECO:0000259" key="1">
    <source>
        <dbReference type="Pfam" id="PF13454"/>
    </source>
</evidence>
<dbReference type="PRINTS" id="PR00368">
    <property type="entry name" value="FADPNR"/>
</dbReference>
<feature type="domain" description="FAD-dependent urate hydroxylase HpyO/Asp monooxygenase CreE-like FAD/NAD(P)-binding" evidence="1">
    <location>
        <begin position="17"/>
        <end position="162"/>
    </location>
</feature>
<dbReference type="RefSeq" id="WP_043868839.1">
    <property type="nucleotide sequence ID" value="NZ_CP004393.1"/>
</dbReference>
<protein>
    <submittedName>
        <fullName evidence="2">FAD dependent oxidoreductase</fullName>
    </submittedName>
</protein>
<dbReference type="HOGENOM" id="CLU_020215_2_0_5"/>
<reference evidence="2 3" key="1">
    <citation type="journal article" date="2014" name="Int. J. Syst. Evol. Microbiol.">
        <title>Celeribacter indicus sp. nov., a polycyclic aromatic hydrocarbon-degrading bacterium from deep-sea sediment and reclassification of Huaishuia halophila as Celeribacter halophilus comb. nov.</title>
        <authorList>
            <person name="Lai Q."/>
            <person name="Cao J."/>
            <person name="Yuan J."/>
            <person name="Li F."/>
            <person name="Shao Z."/>
        </authorList>
    </citation>
    <scope>NUCLEOTIDE SEQUENCE [LARGE SCALE GENOMIC DNA]</scope>
    <source>
        <strain evidence="2">P73</strain>
    </source>
</reference>
<evidence type="ECO:0000313" key="3">
    <source>
        <dbReference type="Proteomes" id="UP000031521"/>
    </source>
</evidence>
<dbReference type="Gene3D" id="3.50.50.60">
    <property type="entry name" value="FAD/NAD(P)-binding domain"/>
    <property type="match status" value="2"/>
</dbReference>
<dbReference type="EMBL" id="CP004393">
    <property type="protein sequence ID" value="AJE45845.1"/>
    <property type="molecule type" value="Genomic_DNA"/>
</dbReference>
<organism evidence="2 3">
    <name type="scientific">Celeribacter indicus</name>
    <dbReference type="NCBI Taxonomy" id="1208324"/>
    <lineage>
        <taxon>Bacteria</taxon>
        <taxon>Pseudomonadati</taxon>
        <taxon>Pseudomonadota</taxon>
        <taxon>Alphaproteobacteria</taxon>
        <taxon>Rhodobacterales</taxon>
        <taxon>Roseobacteraceae</taxon>
        <taxon>Celeribacter</taxon>
    </lineage>
</organism>
<accession>A0A0B5DXL1</accession>
<dbReference type="PANTHER" id="PTHR40254">
    <property type="entry name" value="BLR0577 PROTEIN"/>
    <property type="match status" value="1"/>
</dbReference>
<evidence type="ECO:0000313" key="2">
    <source>
        <dbReference type="EMBL" id="AJE45845.1"/>
    </source>
</evidence>
<dbReference type="KEGG" id="cid:P73_1130"/>
<dbReference type="InterPro" id="IPR036188">
    <property type="entry name" value="FAD/NAD-bd_sf"/>
</dbReference>
<dbReference type="AlphaFoldDB" id="A0A0B5DXL1"/>
<name>A0A0B5DXL1_9RHOB</name>
<dbReference type="PANTHER" id="PTHR40254:SF1">
    <property type="entry name" value="BLR0577 PROTEIN"/>
    <property type="match status" value="1"/>
</dbReference>
<dbReference type="Proteomes" id="UP000031521">
    <property type="component" value="Chromosome"/>
</dbReference>
<dbReference type="SUPFAM" id="SSF51905">
    <property type="entry name" value="FAD/NAD(P)-binding domain"/>
    <property type="match status" value="1"/>
</dbReference>
<sequence length="460" mass="49895">MDGAAHRGHNSPEHVLIVGGGASGVLMAAHLLRLPGQQVEITIIERAELLGCGIAYGTDDPDHLLNTRVSQMSALPDEPDHFERWLDAEGLPVSGMSFVDRGTYGRYLSGLLDPWRSCSGDARLHCIRGECLRLHETGEGVVAELDDGRTVRADRAVLATGHAVPATPPPPLRGGWDFTPPDHPDATVAIIGTGLSMVDHVATLLAAGHRGPIYCLSRRGLLPQAHTTTQPLRLEAQDIPLGASVSDTVHWLRSLARRAEAQGGTWRDAVDGVRPHVASIWRNWSLEDRSRFLRHAASWWEVHRHRMPPVSADRISRATASGQLCILRGRFEGAQERPNGRITLNIDPWKDGGPRQLVVDEVIDCRGIRRNPEEHAAPVIRELLTRGAARLDPLGLGLDTTPAAEVIDGAGRASRRLQAIGPAARGALWEITAIPDIREQTAALARTLLDRSGRSARQGG</sequence>
<dbReference type="InterPro" id="IPR052189">
    <property type="entry name" value="L-asp_N-monooxygenase_NS-form"/>
</dbReference>
<gene>
    <name evidence="2" type="ORF">P73_1130</name>
</gene>
<keyword evidence="3" id="KW-1185">Reference proteome</keyword>
<dbReference type="OrthoDB" id="101972at2"/>
<dbReference type="Pfam" id="PF13454">
    <property type="entry name" value="NAD_binding_9"/>
    <property type="match status" value="1"/>
</dbReference>
<dbReference type="STRING" id="1208324.P73_1130"/>